<dbReference type="Proteomes" id="UP000266723">
    <property type="component" value="Unassembled WGS sequence"/>
</dbReference>
<keyword evidence="2" id="KW-1185">Reference proteome</keyword>
<dbReference type="EMBL" id="QGKV02000297">
    <property type="protein sequence ID" value="KAF3611910.1"/>
    <property type="molecule type" value="Genomic_DNA"/>
</dbReference>
<accession>A0ABQ7F8C6</accession>
<gene>
    <name evidence="1" type="ORF">DY000_02047548</name>
</gene>
<evidence type="ECO:0000313" key="2">
    <source>
        <dbReference type="Proteomes" id="UP000266723"/>
    </source>
</evidence>
<organism evidence="1 2">
    <name type="scientific">Brassica cretica</name>
    <name type="common">Mustard</name>
    <dbReference type="NCBI Taxonomy" id="69181"/>
    <lineage>
        <taxon>Eukaryota</taxon>
        <taxon>Viridiplantae</taxon>
        <taxon>Streptophyta</taxon>
        <taxon>Embryophyta</taxon>
        <taxon>Tracheophyta</taxon>
        <taxon>Spermatophyta</taxon>
        <taxon>Magnoliopsida</taxon>
        <taxon>eudicotyledons</taxon>
        <taxon>Gunneridae</taxon>
        <taxon>Pentapetalae</taxon>
        <taxon>rosids</taxon>
        <taxon>malvids</taxon>
        <taxon>Brassicales</taxon>
        <taxon>Brassicaceae</taxon>
        <taxon>Brassiceae</taxon>
        <taxon>Brassica</taxon>
    </lineage>
</organism>
<sequence>MGHLTLEGDKLRNVSWNSPSGRESRRIFAGSRKNPRTCTGGIAHLDITILLDIAGRRYLGGEKFLRENAKGA</sequence>
<evidence type="ECO:0000313" key="1">
    <source>
        <dbReference type="EMBL" id="KAF3611910.1"/>
    </source>
</evidence>
<name>A0ABQ7F8C6_BRACR</name>
<comment type="caution">
    <text evidence="1">The sequence shown here is derived from an EMBL/GenBank/DDBJ whole genome shotgun (WGS) entry which is preliminary data.</text>
</comment>
<proteinExistence type="predicted"/>
<reference evidence="1 2" key="1">
    <citation type="journal article" date="2020" name="BMC Genomics">
        <title>Intraspecific diversification of the crop wild relative Brassica cretica Lam. using demographic model selection.</title>
        <authorList>
            <person name="Kioukis A."/>
            <person name="Michalopoulou V.A."/>
            <person name="Briers L."/>
            <person name="Pirintsos S."/>
            <person name="Studholme D.J."/>
            <person name="Pavlidis P."/>
            <person name="Sarris P.F."/>
        </authorList>
    </citation>
    <scope>NUCLEOTIDE SEQUENCE [LARGE SCALE GENOMIC DNA]</scope>
    <source>
        <strain evidence="2">cv. PFS-1207/04</strain>
    </source>
</reference>
<protein>
    <submittedName>
        <fullName evidence="1">Uncharacterized protein</fullName>
    </submittedName>
</protein>